<dbReference type="InterPro" id="IPR051678">
    <property type="entry name" value="AGP_Transferase"/>
</dbReference>
<evidence type="ECO:0000313" key="4">
    <source>
        <dbReference type="Proteomes" id="UP001063166"/>
    </source>
</evidence>
<sequence length="393" mass="43513">MSTVTTDLKQGHKLRRSDNDSKDIPSHILRQSILNKTVLAKVSSALHHDPAADLTALLSDVSASYASKRRTASEPRPLTRKGGKDPRAHKEQRHGSFAPPPTPKLIYPLAASALTALGLSERCSMSDMEFALKQLSHTLEGGETLHNLFGCQITCLDGRVVVKSGRNVDPAEHCLLAYLQKHCPSMRAPEPLGFVALGHQSYLFMSRIPGVTLHSRWPSMSDIQKESVCSQLDAMLSDLHSLSWTPGTPLGSLTAPHTCKDARLSTRTSGAIHSESEFNDFLLRNPRKHISPSYMKWLRSCLVDDHRIVLSHGDLNPKNIILLDGKDESISVSGIIDWEMGGWYPEYWDALKALNVRGTDDDSDWWCSLPPQLNRYITEVAIDRLIEAVISGT</sequence>
<reference evidence="3" key="1">
    <citation type="submission" date="2022-07" db="EMBL/GenBank/DDBJ databases">
        <title>The genome of Lyophyllum shimeji provides insight into the initial evolution of ectomycorrhizal fungal genome.</title>
        <authorList>
            <person name="Kobayashi Y."/>
            <person name="Shibata T."/>
            <person name="Hirakawa H."/>
            <person name="Shigenobu S."/>
            <person name="Nishiyama T."/>
            <person name="Yamada A."/>
            <person name="Hasebe M."/>
            <person name="Kawaguchi M."/>
        </authorList>
    </citation>
    <scope>NUCLEOTIDE SEQUENCE</scope>
    <source>
        <strain evidence="3">AT787</strain>
    </source>
</reference>
<feature type="compositionally biased region" description="Basic and acidic residues" evidence="1">
    <location>
        <begin position="16"/>
        <end position="25"/>
    </location>
</feature>
<evidence type="ECO:0000313" key="3">
    <source>
        <dbReference type="EMBL" id="GLB42219.1"/>
    </source>
</evidence>
<evidence type="ECO:0000259" key="2">
    <source>
        <dbReference type="Pfam" id="PF01636"/>
    </source>
</evidence>
<evidence type="ECO:0000256" key="1">
    <source>
        <dbReference type="SAM" id="MobiDB-lite"/>
    </source>
</evidence>
<dbReference type="OrthoDB" id="2906425at2759"/>
<name>A0A9P3UP14_LYOSH</name>
<comment type="caution">
    <text evidence="3">The sequence shown here is derived from an EMBL/GenBank/DDBJ whole genome shotgun (WGS) entry which is preliminary data.</text>
</comment>
<dbReference type="CDD" id="cd05120">
    <property type="entry name" value="APH_ChoK_like"/>
    <property type="match status" value="1"/>
</dbReference>
<feature type="region of interest" description="Disordered" evidence="1">
    <location>
        <begin position="1"/>
        <end position="25"/>
    </location>
</feature>
<dbReference type="Proteomes" id="UP001063166">
    <property type="component" value="Unassembled WGS sequence"/>
</dbReference>
<dbReference type="EMBL" id="BRPK01000011">
    <property type="protein sequence ID" value="GLB42219.1"/>
    <property type="molecule type" value="Genomic_DNA"/>
</dbReference>
<dbReference type="PANTHER" id="PTHR21310">
    <property type="entry name" value="AMINOGLYCOSIDE PHOSPHOTRANSFERASE-RELATED-RELATED"/>
    <property type="match status" value="1"/>
</dbReference>
<protein>
    <submittedName>
        <fullName evidence="3">Phosphotransferase enzyme family protein</fullName>
    </submittedName>
</protein>
<feature type="region of interest" description="Disordered" evidence="1">
    <location>
        <begin position="65"/>
        <end position="103"/>
    </location>
</feature>
<dbReference type="PANTHER" id="PTHR21310:SF58">
    <property type="entry name" value="AMINOGLYCOSIDE PHOSPHOTRANSFERASE DOMAIN-CONTAINING PROTEIN"/>
    <property type="match status" value="1"/>
</dbReference>
<dbReference type="Gene3D" id="3.90.1200.10">
    <property type="match status" value="1"/>
</dbReference>
<proteinExistence type="predicted"/>
<keyword evidence="4" id="KW-1185">Reference proteome</keyword>
<gene>
    <name evidence="3" type="ORF">LshimejAT787_1102340</name>
</gene>
<accession>A0A9P3UP14</accession>
<organism evidence="3 4">
    <name type="scientific">Lyophyllum shimeji</name>
    <name type="common">Hon-shimeji</name>
    <name type="synonym">Tricholoma shimeji</name>
    <dbReference type="NCBI Taxonomy" id="47721"/>
    <lineage>
        <taxon>Eukaryota</taxon>
        <taxon>Fungi</taxon>
        <taxon>Dikarya</taxon>
        <taxon>Basidiomycota</taxon>
        <taxon>Agaricomycotina</taxon>
        <taxon>Agaricomycetes</taxon>
        <taxon>Agaricomycetidae</taxon>
        <taxon>Agaricales</taxon>
        <taxon>Tricholomatineae</taxon>
        <taxon>Lyophyllaceae</taxon>
        <taxon>Lyophyllum</taxon>
    </lineage>
</organism>
<dbReference type="AlphaFoldDB" id="A0A9P3UP14"/>
<dbReference type="SUPFAM" id="SSF56112">
    <property type="entry name" value="Protein kinase-like (PK-like)"/>
    <property type="match status" value="1"/>
</dbReference>
<feature type="domain" description="Aminoglycoside phosphotransferase" evidence="2">
    <location>
        <begin position="171"/>
        <end position="362"/>
    </location>
</feature>
<dbReference type="InterPro" id="IPR011009">
    <property type="entry name" value="Kinase-like_dom_sf"/>
</dbReference>
<dbReference type="InterPro" id="IPR002575">
    <property type="entry name" value="Aminoglycoside_PTrfase"/>
</dbReference>
<dbReference type="Pfam" id="PF01636">
    <property type="entry name" value="APH"/>
    <property type="match status" value="1"/>
</dbReference>